<accession>A0A4R6UXC8</accession>
<organism evidence="3 4">
    <name type="scientific">Actinorugispora endophytica</name>
    <dbReference type="NCBI Taxonomy" id="1605990"/>
    <lineage>
        <taxon>Bacteria</taxon>
        <taxon>Bacillati</taxon>
        <taxon>Actinomycetota</taxon>
        <taxon>Actinomycetes</taxon>
        <taxon>Streptosporangiales</taxon>
        <taxon>Nocardiopsidaceae</taxon>
        <taxon>Actinorugispora</taxon>
    </lineage>
</organism>
<dbReference type="SUPFAM" id="SSF48452">
    <property type="entry name" value="TPR-like"/>
    <property type="match status" value="1"/>
</dbReference>
<sequence length="759" mass="79055">MADRFHPTRALPVSLVARDPLEARRRAARVLAEAPDPRARTAALRVSGLAAHELGSPDEALRRLGAAVRVAALAGLAEETALARASRSGLLARSGLGRGPEPRHSAAFAFTLMNHGTAACQNGRFDTALDAFTAAEPAFAAFPDPRLLPGFLCNKGLALVHADRLGEAEDALSWGLLLAERYALGHLRGSITQNLGCLAAARGDTARAMEYFDAAAPLLDSGTRRTALVLDRALALADAGMVREAGTLRRSLGDARGRGAERALTELLSLKLHAARGDTEAAAATGHRLRLLFDTGSLWLRLAEQAAATRPGPVPMPPREEGRPGGGFPLPTATPHLELTSRAESAAPARALRDAGAAVRAGEAAAALVHVELAREPASSPRACTDPEWAMLLDRYRSAHARAASGSAAARRELTRLESELAVAQWHPRCRHRRRSAFPRRRAGEPLAELAAGLGDRAFVCYPELEGLPAALTLVEGRVRIHPLPSAGAVGDAVVALEHLARLNASSPGPRTAELLARRASVVNRMLVGPVAAAVGDRELVVAPGPRTQALPWGLLPGLRGRPVSVAPSGRAWLRCRKRARDAARARPRTLLVSGPGLVGAEAEVRALADRRPDARVLTGPGAVTREVLRELSRADLAHIGAHGFAPDDAPMCAGLSLADGPLFAYDLERVRRAPALTVLSSCEAGRSASAASGVPLGMAAALLARGGAAVVASVLPVPDGATATAMARAHSALRSGVPPAEAVSEHLAATGFVCFGAG</sequence>
<evidence type="ECO:0000313" key="3">
    <source>
        <dbReference type="EMBL" id="TDQ48254.1"/>
    </source>
</evidence>
<name>A0A4R6UXC8_9ACTN</name>
<dbReference type="AlphaFoldDB" id="A0A4R6UXC8"/>
<dbReference type="Proteomes" id="UP000295281">
    <property type="component" value="Unassembled WGS sequence"/>
</dbReference>
<dbReference type="OrthoDB" id="9761935at2"/>
<dbReference type="Gene3D" id="1.25.40.10">
    <property type="entry name" value="Tetratricopeptide repeat domain"/>
    <property type="match status" value="1"/>
</dbReference>
<evidence type="ECO:0000259" key="2">
    <source>
        <dbReference type="Pfam" id="PF12770"/>
    </source>
</evidence>
<reference evidence="3 4" key="1">
    <citation type="submission" date="2019-03" db="EMBL/GenBank/DDBJ databases">
        <title>Genomic Encyclopedia of Type Strains, Phase IV (KMG-IV): sequencing the most valuable type-strain genomes for metagenomic binning, comparative biology and taxonomic classification.</title>
        <authorList>
            <person name="Goeker M."/>
        </authorList>
    </citation>
    <scope>NUCLEOTIDE SEQUENCE [LARGE SCALE GENOMIC DNA]</scope>
    <source>
        <strain evidence="3 4">DSM 46770</strain>
    </source>
</reference>
<keyword evidence="4" id="KW-1185">Reference proteome</keyword>
<dbReference type="InterPro" id="IPR011990">
    <property type="entry name" value="TPR-like_helical_dom_sf"/>
</dbReference>
<proteinExistence type="predicted"/>
<protein>
    <submittedName>
        <fullName evidence="3">CHAT domain-containing protein</fullName>
    </submittedName>
</protein>
<feature type="domain" description="CHAT" evidence="2">
    <location>
        <begin position="522"/>
        <end position="746"/>
    </location>
</feature>
<dbReference type="RefSeq" id="WP_133742800.1">
    <property type="nucleotide sequence ID" value="NZ_SNYN01000019.1"/>
</dbReference>
<dbReference type="Pfam" id="PF12770">
    <property type="entry name" value="CHAT"/>
    <property type="match status" value="1"/>
</dbReference>
<comment type="caution">
    <text evidence="3">The sequence shown here is derived from an EMBL/GenBank/DDBJ whole genome shotgun (WGS) entry which is preliminary data.</text>
</comment>
<evidence type="ECO:0000256" key="1">
    <source>
        <dbReference type="SAM" id="MobiDB-lite"/>
    </source>
</evidence>
<dbReference type="InterPro" id="IPR024983">
    <property type="entry name" value="CHAT_dom"/>
</dbReference>
<gene>
    <name evidence="3" type="ORF">EV190_11968</name>
</gene>
<dbReference type="EMBL" id="SNYN01000019">
    <property type="protein sequence ID" value="TDQ48254.1"/>
    <property type="molecule type" value="Genomic_DNA"/>
</dbReference>
<feature type="region of interest" description="Disordered" evidence="1">
    <location>
        <begin position="308"/>
        <end position="329"/>
    </location>
</feature>
<evidence type="ECO:0000313" key="4">
    <source>
        <dbReference type="Proteomes" id="UP000295281"/>
    </source>
</evidence>